<evidence type="ECO:0000256" key="2">
    <source>
        <dbReference type="ARBA" id="ARBA00004236"/>
    </source>
</evidence>
<keyword evidence="4" id="KW-1003">Cell membrane</keyword>
<dbReference type="InterPro" id="IPR030183">
    <property type="entry name" value="SLAC/SLAH"/>
</dbReference>
<evidence type="ECO:0000256" key="5">
    <source>
        <dbReference type="SAM" id="Phobius"/>
    </source>
</evidence>
<dbReference type="OrthoDB" id="1099at2759"/>
<dbReference type="GO" id="GO:0008308">
    <property type="term" value="F:voltage-gated monoatomic anion channel activity"/>
    <property type="evidence" value="ECO:0007669"/>
    <property type="project" value="InterPro"/>
</dbReference>
<dbReference type="PANTHER" id="PTHR31269:SF44">
    <property type="entry name" value="TELLURITE RESISTANCE PROTEIN TEHA"/>
    <property type="match status" value="1"/>
</dbReference>
<accession>A0A9J6ATV3</accession>
<gene>
    <name evidence="7" type="ORF">H5410_012793</name>
</gene>
<evidence type="ECO:0000256" key="6">
    <source>
        <dbReference type="SAM" id="SignalP"/>
    </source>
</evidence>
<dbReference type="PANTHER" id="PTHR31269">
    <property type="entry name" value="S-TYPE ANION CHANNEL SLAH3"/>
    <property type="match status" value="1"/>
</dbReference>
<feature type="transmembrane region" description="Helical" evidence="5">
    <location>
        <begin position="38"/>
        <end position="58"/>
    </location>
</feature>
<evidence type="ECO:0000256" key="1">
    <source>
        <dbReference type="ARBA" id="ARBA00004127"/>
    </source>
</evidence>
<comment type="caution">
    <text evidence="7">The sequence shown here is derived from an EMBL/GenBank/DDBJ whole genome shotgun (WGS) entry which is preliminary data.</text>
</comment>
<name>A0A9J6ATV3_SOLCO</name>
<dbReference type="GO" id="GO:0006873">
    <property type="term" value="P:intracellular monoatomic ion homeostasis"/>
    <property type="evidence" value="ECO:0007669"/>
    <property type="project" value="InterPro"/>
</dbReference>
<protein>
    <submittedName>
        <fullName evidence="7">Uncharacterized protein</fullName>
    </submittedName>
</protein>
<evidence type="ECO:0000313" key="8">
    <source>
        <dbReference type="Proteomes" id="UP000824120"/>
    </source>
</evidence>
<keyword evidence="3" id="KW-0813">Transport</keyword>
<feature type="signal peptide" evidence="6">
    <location>
        <begin position="1"/>
        <end position="23"/>
    </location>
</feature>
<keyword evidence="5" id="KW-0812">Transmembrane</keyword>
<dbReference type="GO" id="GO:0012505">
    <property type="term" value="C:endomembrane system"/>
    <property type="evidence" value="ECO:0007669"/>
    <property type="project" value="UniProtKB-SubCell"/>
</dbReference>
<dbReference type="EMBL" id="JACXVP010000002">
    <property type="protein sequence ID" value="KAG5627575.1"/>
    <property type="molecule type" value="Genomic_DNA"/>
</dbReference>
<proteinExistence type="predicted"/>
<reference evidence="7 8" key="1">
    <citation type="submission" date="2020-09" db="EMBL/GenBank/DDBJ databases">
        <title>De no assembly of potato wild relative species, Solanum commersonii.</title>
        <authorList>
            <person name="Cho K."/>
        </authorList>
    </citation>
    <scope>NUCLEOTIDE SEQUENCE [LARGE SCALE GENOMIC DNA]</scope>
    <source>
        <strain evidence="7">LZ3.2</strain>
        <tissue evidence="7">Leaf</tissue>
    </source>
</reference>
<keyword evidence="6" id="KW-0732">Signal</keyword>
<organism evidence="7 8">
    <name type="scientific">Solanum commersonii</name>
    <name type="common">Commerson's wild potato</name>
    <name type="synonym">Commerson's nightshade</name>
    <dbReference type="NCBI Taxonomy" id="4109"/>
    <lineage>
        <taxon>Eukaryota</taxon>
        <taxon>Viridiplantae</taxon>
        <taxon>Streptophyta</taxon>
        <taxon>Embryophyta</taxon>
        <taxon>Tracheophyta</taxon>
        <taxon>Spermatophyta</taxon>
        <taxon>Magnoliopsida</taxon>
        <taxon>eudicotyledons</taxon>
        <taxon>Gunneridae</taxon>
        <taxon>Pentapetalae</taxon>
        <taxon>asterids</taxon>
        <taxon>lamiids</taxon>
        <taxon>Solanales</taxon>
        <taxon>Solanaceae</taxon>
        <taxon>Solanoideae</taxon>
        <taxon>Solaneae</taxon>
        <taxon>Solanum</taxon>
    </lineage>
</organism>
<evidence type="ECO:0000256" key="3">
    <source>
        <dbReference type="ARBA" id="ARBA00022448"/>
    </source>
</evidence>
<keyword evidence="5" id="KW-0472">Membrane</keyword>
<dbReference type="GO" id="GO:0005886">
    <property type="term" value="C:plasma membrane"/>
    <property type="evidence" value="ECO:0007669"/>
    <property type="project" value="UniProtKB-SubCell"/>
</dbReference>
<keyword evidence="5" id="KW-1133">Transmembrane helix</keyword>
<feature type="chain" id="PRO_5039917293" evidence="6">
    <location>
        <begin position="24"/>
        <end position="101"/>
    </location>
</feature>
<evidence type="ECO:0000313" key="7">
    <source>
        <dbReference type="EMBL" id="KAG5627575.1"/>
    </source>
</evidence>
<dbReference type="Proteomes" id="UP000824120">
    <property type="component" value="Chromosome 2"/>
</dbReference>
<sequence>MIHCQRNFTLSFLFVAAPSVASMAWTTHPGSLDHGSRIAYFIALFLYFSLVFIGLVGIHIPYDRSCYCNHQVLTCSYQPGDKVPSYHTMWSSTLTVTGFVL</sequence>
<keyword evidence="8" id="KW-1185">Reference proteome</keyword>
<dbReference type="AlphaFoldDB" id="A0A9J6ATV3"/>
<comment type="subcellular location">
    <subcellularLocation>
        <location evidence="2">Cell membrane</location>
    </subcellularLocation>
    <subcellularLocation>
        <location evidence="1">Endomembrane system</location>
        <topology evidence="1">Multi-pass membrane protein</topology>
    </subcellularLocation>
</comment>
<evidence type="ECO:0000256" key="4">
    <source>
        <dbReference type="ARBA" id="ARBA00022475"/>
    </source>
</evidence>